<evidence type="ECO:0000256" key="1">
    <source>
        <dbReference type="SAM" id="MobiDB-lite"/>
    </source>
</evidence>
<feature type="region of interest" description="Disordered" evidence="1">
    <location>
        <begin position="1"/>
        <end position="42"/>
    </location>
</feature>
<evidence type="ECO:0000313" key="2">
    <source>
        <dbReference type="EMBL" id="MCI67970.1"/>
    </source>
</evidence>
<feature type="non-terminal residue" evidence="2">
    <location>
        <position position="42"/>
    </location>
</feature>
<organism evidence="2 3">
    <name type="scientific">Trifolium medium</name>
    <dbReference type="NCBI Taxonomy" id="97028"/>
    <lineage>
        <taxon>Eukaryota</taxon>
        <taxon>Viridiplantae</taxon>
        <taxon>Streptophyta</taxon>
        <taxon>Embryophyta</taxon>
        <taxon>Tracheophyta</taxon>
        <taxon>Spermatophyta</taxon>
        <taxon>Magnoliopsida</taxon>
        <taxon>eudicotyledons</taxon>
        <taxon>Gunneridae</taxon>
        <taxon>Pentapetalae</taxon>
        <taxon>rosids</taxon>
        <taxon>fabids</taxon>
        <taxon>Fabales</taxon>
        <taxon>Fabaceae</taxon>
        <taxon>Papilionoideae</taxon>
        <taxon>50 kb inversion clade</taxon>
        <taxon>NPAAA clade</taxon>
        <taxon>Hologalegina</taxon>
        <taxon>IRL clade</taxon>
        <taxon>Trifolieae</taxon>
        <taxon>Trifolium</taxon>
    </lineage>
</organism>
<name>A0A392U619_9FABA</name>
<feature type="compositionally biased region" description="Basic and acidic residues" evidence="1">
    <location>
        <begin position="1"/>
        <end position="21"/>
    </location>
</feature>
<dbReference type="EMBL" id="LXQA010727708">
    <property type="protein sequence ID" value="MCI67970.1"/>
    <property type="molecule type" value="Genomic_DNA"/>
</dbReference>
<dbReference type="Proteomes" id="UP000265520">
    <property type="component" value="Unassembled WGS sequence"/>
</dbReference>
<dbReference type="AlphaFoldDB" id="A0A392U619"/>
<reference evidence="2 3" key="1">
    <citation type="journal article" date="2018" name="Front. Plant Sci.">
        <title>Red Clover (Trifolium pratense) and Zigzag Clover (T. medium) - A Picture of Genomic Similarities and Differences.</title>
        <authorList>
            <person name="Dluhosova J."/>
            <person name="Istvanek J."/>
            <person name="Nedelnik J."/>
            <person name="Repkova J."/>
        </authorList>
    </citation>
    <scope>NUCLEOTIDE SEQUENCE [LARGE SCALE GENOMIC DNA]</scope>
    <source>
        <strain evidence="3">cv. 10/8</strain>
        <tissue evidence="2">Leaf</tissue>
    </source>
</reference>
<proteinExistence type="predicted"/>
<evidence type="ECO:0000313" key="3">
    <source>
        <dbReference type="Proteomes" id="UP000265520"/>
    </source>
</evidence>
<protein>
    <submittedName>
        <fullName evidence="2">Uncharacterized protein</fullName>
    </submittedName>
</protein>
<comment type="caution">
    <text evidence="2">The sequence shown here is derived from an EMBL/GenBank/DDBJ whole genome shotgun (WGS) entry which is preliminary data.</text>
</comment>
<keyword evidence="3" id="KW-1185">Reference proteome</keyword>
<accession>A0A392U619</accession>
<sequence length="42" mass="4414">MITGGDREKVPAERERVDGEGPARMMLRGGGTGQVEDDVAVA</sequence>